<dbReference type="EMBL" id="CM042883">
    <property type="protein sequence ID" value="KAI4373752.1"/>
    <property type="molecule type" value="Genomic_DNA"/>
</dbReference>
<proteinExistence type="predicted"/>
<reference evidence="2" key="1">
    <citation type="journal article" date="2023" name="Front. Plant Sci.">
        <title>Chromosomal-level genome assembly of Melastoma candidum provides insights into trichome evolution.</title>
        <authorList>
            <person name="Zhong Y."/>
            <person name="Wu W."/>
            <person name="Sun C."/>
            <person name="Zou P."/>
            <person name="Liu Y."/>
            <person name="Dai S."/>
            <person name="Zhou R."/>
        </authorList>
    </citation>
    <scope>NUCLEOTIDE SEQUENCE [LARGE SCALE GENOMIC DNA]</scope>
</reference>
<sequence length="82" mass="9367">MIMAMMLLFCVFSSFLPSLPYSRNLFLEILSSFLFGLLRVAAFSYHDWLEAAPRGFHGLRSHSSIHVLDQKINCRTDNKSVA</sequence>
<protein>
    <submittedName>
        <fullName evidence="1">Uncharacterized protein</fullName>
    </submittedName>
</protein>
<evidence type="ECO:0000313" key="1">
    <source>
        <dbReference type="EMBL" id="KAI4373752.1"/>
    </source>
</evidence>
<comment type="caution">
    <text evidence="1">The sequence shown here is derived from an EMBL/GenBank/DDBJ whole genome shotgun (WGS) entry which is preliminary data.</text>
</comment>
<name>A0ACB9R3Y7_9MYRT</name>
<gene>
    <name evidence="1" type="ORF">MLD38_011837</name>
</gene>
<evidence type="ECO:0000313" key="2">
    <source>
        <dbReference type="Proteomes" id="UP001057402"/>
    </source>
</evidence>
<organism evidence="1 2">
    <name type="scientific">Melastoma candidum</name>
    <dbReference type="NCBI Taxonomy" id="119954"/>
    <lineage>
        <taxon>Eukaryota</taxon>
        <taxon>Viridiplantae</taxon>
        <taxon>Streptophyta</taxon>
        <taxon>Embryophyta</taxon>
        <taxon>Tracheophyta</taxon>
        <taxon>Spermatophyta</taxon>
        <taxon>Magnoliopsida</taxon>
        <taxon>eudicotyledons</taxon>
        <taxon>Gunneridae</taxon>
        <taxon>Pentapetalae</taxon>
        <taxon>rosids</taxon>
        <taxon>malvids</taxon>
        <taxon>Myrtales</taxon>
        <taxon>Melastomataceae</taxon>
        <taxon>Melastomatoideae</taxon>
        <taxon>Melastomateae</taxon>
        <taxon>Melastoma</taxon>
    </lineage>
</organism>
<keyword evidence="2" id="KW-1185">Reference proteome</keyword>
<dbReference type="Proteomes" id="UP001057402">
    <property type="component" value="Chromosome 4"/>
</dbReference>
<accession>A0ACB9R3Y7</accession>